<sequence>MPYACSVAKAEPVNKLLDLAVGHLGGAKREPQVVMANAVAETLLGKKVLAVQAGPGTGKSLAYLVPAIAHAVRAGEPVVVSTATIALQRQLVDRDLPALSAALAKHLGREPTFSLLKGRGNYLCLHKLTAPTLDEPDAEAPPAGGGLFDAEPPSGKKAAQPKTSAQSNLGAEVARITAWSDQTTTGDREELRPGVSDRAWRQFSVTQGECLGMSRCPKGTVCWAEKSKAASAKVDVIVTNHAMLAIDLSGQNSLLPEHTVVVVDEAHELVDNVTSVAAGATGSGPVAIAARRCGKLLPDELRARLETAGDALGSFIAEAPEGFWRQAPDGAVGAVTVLRDSAATALTSLSALPKADNAVETATRLSAMTSLEDIVGVCDRVLKVFAQEDLAARHEAVWTTAPPSKDWREKEPPNLLHVAPVTVGGLLRERLFGEKTVVLTSATLTPGGQFDDLAGDWGLAGAASVSWSSLDVGSPFAHKESGICYIAKHLAPPGRDGASPEQQDVLRELIEAAGGRTLGLFSSLRAAQAATEAMREALDTPVLCQGEDTTGALIETFAGDPATSLFGTLSLWQGVDVPGPSLSLVVIDRIPFPRPDDPLTIARTHAAQAKGRNGFLSVSASHAAVLLAQGFGRLLRSVSDRGVVAVLDSRLATARYAGYLKASLPPFWETTDLAVTKAALGRLREQAEKGNR</sequence>
<evidence type="ECO:0000313" key="14">
    <source>
        <dbReference type="Proteomes" id="UP000004816"/>
    </source>
</evidence>
<keyword evidence="3" id="KW-0378">Hydrolase</keyword>
<evidence type="ECO:0000256" key="5">
    <source>
        <dbReference type="ARBA" id="ARBA00022840"/>
    </source>
</evidence>
<evidence type="ECO:0000256" key="8">
    <source>
        <dbReference type="ARBA" id="ARBA00048954"/>
    </source>
</evidence>
<dbReference type="GO" id="GO:0005524">
    <property type="term" value="F:ATP binding"/>
    <property type="evidence" value="ECO:0007669"/>
    <property type="project" value="UniProtKB-KW"/>
</dbReference>
<dbReference type="FunFam" id="3.40.50.300:FF:000437">
    <property type="entry name" value="ATP-dependent DNA helicase DinG"/>
    <property type="match status" value="1"/>
</dbReference>
<dbReference type="Pfam" id="PF00270">
    <property type="entry name" value="DEAD"/>
    <property type="match status" value="1"/>
</dbReference>
<dbReference type="EMBL" id="ACZI02000002">
    <property type="protein sequence ID" value="EFV12520.2"/>
    <property type="molecule type" value="Genomic_DNA"/>
</dbReference>
<dbReference type="SUPFAM" id="SSF52540">
    <property type="entry name" value="P-loop containing nucleoside triphosphate hydrolases"/>
    <property type="match status" value="1"/>
</dbReference>
<evidence type="ECO:0000256" key="3">
    <source>
        <dbReference type="ARBA" id="ARBA00022801"/>
    </source>
</evidence>
<dbReference type="EC" id="5.6.2.3" evidence="7"/>
<feature type="domain" description="Helicase ATP-binding" evidence="12">
    <location>
        <begin position="18"/>
        <end position="317"/>
    </location>
</feature>
<dbReference type="eggNOG" id="COG1199">
    <property type="taxonomic scope" value="Bacteria"/>
</dbReference>
<evidence type="ECO:0000256" key="10">
    <source>
        <dbReference type="ARBA" id="ARBA00079061"/>
    </source>
</evidence>
<evidence type="ECO:0000256" key="7">
    <source>
        <dbReference type="ARBA" id="ARBA00044969"/>
    </source>
</evidence>
<comment type="cofactor">
    <cofactor evidence="1">
        <name>[4Fe-4S] cluster</name>
        <dbReference type="ChEBI" id="CHEBI:49883"/>
    </cofactor>
</comment>
<keyword evidence="2" id="KW-0547">Nucleotide-binding</keyword>
<dbReference type="InterPro" id="IPR045028">
    <property type="entry name" value="DinG/Rad3-like"/>
</dbReference>
<evidence type="ECO:0000259" key="12">
    <source>
        <dbReference type="PROSITE" id="PS51193"/>
    </source>
</evidence>
<organism evidence="13 14">
    <name type="scientific">Segniliparus rugosus (strain ATCC BAA-974 / DSM 45345 / CCUG 50838 / CIP 108380 / JCM 13579 / CDC 945)</name>
    <dbReference type="NCBI Taxonomy" id="679197"/>
    <lineage>
        <taxon>Bacteria</taxon>
        <taxon>Bacillati</taxon>
        <taxon>Actinomycetota</taxon>
        <taxon>Actinomycetes</taxon>
        <taxon>Mycobacteriales</taxon>
        <taxon>Segniliparaceae</taxon>
        <taxon>Segniliparus</taxon>
    </lineage>
</organism>
<keyword evidence="14" id="KW-1185">Reference proteome</keyword>
<dbReference type="GO" id="GO:0016818">
    <property type="term" value="F:hydrolase activity, acting on acid anhydrides, in phosphorus-containing anhydrides"/>
    <property type="evidence" value="ECO:0007669"/>
    <property type="project" value="InterPro"/>
</dbReference>
<dbReference type="InterPro" id="IPR014013">
    <property type="entry name" value="Helic_SF1/SF2_ATP-bd_DinG/Rad3"/>
</dbReference>
<dbReference type="HOGENOM" id="CLU_012117_2_0_11"/>
<dbReference type="GO" id="GO:0006139">
    <property type="term" value="P:nucleobase-containing compound metabolic process"/>
    <property type="evidence" value="ECO:0007669"/>
    <property type="project" value="InterPro"/>
</dbReference>
<dbReference type="Pfam" id="PF13307">
    <property type="entry name" value="Helicase_C_2"/>
    <property type="match status" value="1"/>
</dbReference>
<dbReference type="PANTHER" id="PTHR11472">
    <property type="entry name" value="DNA REPAIR DEAD HELICASE RAD3/XP-D SUBFAMILY MEMBER"/>
    <property type="match status" value="1"/>
</dbReference>
<protein>
    <recommendedName>
        <fullName evidence="9">ATP-dependent helicase DinG</fullName>
        <ecNumber evidence="7">5.6.2.3</ecNumber>
    </recommendedName>
    <alternativeName>
        <fullName evidence="10">DNA 5'-3' helicase DinG</fullName>
    </alternativeName>
</protein>
<reference evidence="13 14" key="1">
    <citation type="journal article" date="2011" name="Stand. Genomic Sci.">
        <title>High quality draft genome sequence of Segniliparus rugosus CDC 945(T)= (ATCC BAA-974(T)).</title>
        <authorList>
            <person name="Earl A.M."/>
            <person name="Desjardins C.A."/>
            <person name="Fitzgerald M.G."/>
            <person name="Arachchi H.M."/>
            <person name="Zeng Q."/>
            <person name="Mehta T."/>
            <person name="Griggs A."/>
            <person name="Birren B.W."/>
            <person name="Toney N.C."/>
            <person name="Carr J."/>
            <person name="Posey J."/>
            <person name="Butler W.R."/>
        </authorList>
    </citation>
    <scope>NUCLEOTIDE SEQUENCE [LARGE SCALE GENOMIC DNA]</scope>
    <source>
        <strain evidence="14">ATCC BAA-974 / DSM 45345 / CCUG 50838 / CIP 108380 / JCM 13579 / CDC 945</strain>
    </source>
</reference>
<keyword evidence="4" id="KW-0347">Helicase</keyword>
<dbReference type="SMART" id="SM00491">
    <property type="entry name" value="HELICc2"/>
    <property type="match status" value="1"/>
</dbReference>
<evidence type="ECO:0000256" key="2">
    <source>
        <dbReference type="ARBA" id="ARBA00022741"/>
    </source>
</evidence>
<evidence type="ECO:0000256" key="9">
    <source>
        <dbReference type="ARBA" id="ARBA00073590"/>
    </source>
</evidence>
<evidence type="ECO:0000313" key="13">
    <source>
        <dbReference type="EMBL" id="EFV12520.2"/>
    </source>
</evidence>
<dbReference type="Gene3D" id="3.40.50.300">
    <property type="entry name" value="P-loop containing nucleotide triphosphate hydrolases"/>
    <property type="match status" value="2"/>
</dbReference>
<evidence type="ECO:0000256" key="6">
    <source>
        <dbReference type="ARBA" id="ARBA00038058"/>
    </source>
</evidence>
<dbReference type="AlphaFoldDB" id="E5XSX8"/>
<dbReference type="Proteomes" id="UP000004816">
    <property type="component" value="Unassembled WGS sequence"/>
</dbReference>
<dbReference type="STRING" id="679197.HMPREF9336_02600"/>
<dbReference type="PROSITE" id="PS51193">
    <property type="entry name" value="HELICASE_ATP_BIND_2"/>
    <property type="match status" value="1"/>
</dbReference>
<keyword evidence="5" id="KW-0067">ATP-binding</keyword>
<gene>
    <name evidence="13" type="ORF">HMPREF9336_02600</name>
</gene>
<dbReference type="OrthoDB" id="9805194at2"/>
<accession>E5XSX8</accession>
<dbReference type="GO" id="GO:0003676">
    <property type="term" value="F:nucleic acid binding"/>
    <property type="evidence" value="ECO:0007669"/>
    <property type="project" value="InterPro"/>
</dbReference>
<proteinExistence type="inferred from homology"/>
<evidence type="ECO:0000256" key="4">
    <source>
        <dbReference type="ARBA" id="ARBA00022806"/>
    </source>
</evidence>
<dbReference type="RefSeq" id="WP_021030386.1">
    <property type="nucleotide sequence ID" value="NZ_KI391953.1"/>
</dbReference>
<dbReference type="GO" id="GO:0043139">
    <property type="term" value="F:5'-3' DNA helicase activity"/>
    <property type="evidence" value="ECO:0007669"/>
    <property type="project" value="UniProtKB-EC"/>
</dbReference>
<dbReference type="PANTHER" id="PTHR11472:SF34">
    <property type="entry name" value="REGULATOR OF TELOMERE ELONGATION HELICASE 1"/>
    <property type="match status" value="1"/>
</dbReference>
<comment type="catalytic activity">
    <reaction evidence="8">
        <text>ATP + H2O = ADP + phosphate + H(+)</text>
        <dbReference type="Rhea" id="RHEA:13065"/>
        <dbReference type="ChEBI" id="CHEBI:15377"/>
        <dbReference type="ChEBI" id="CHEBI:15378"/>
        <dbReference type="ChEBI" id="CHEBI:30616"/>
        <dbReference type="ChEBI" id="CHEBI:43474"/>
        <dbReference type="ChEBI" id="CHEBI:456216"/>
        <dbReference type="EC" id="5.6.2.3"/>
    </reaction>
</comment>
<comment type="caution">
    <text evidence="13">The sequence shown here is derived from an EMBL/GenBank/DDBJ whole genome shotgun (WGS) entry which is preliminary data.</text>
</comment>
<feature type="region of interest" description="Disordered" evidence="11">
    <location>
        <begin position="134"/>
        <end position="171"/>
    </location>
</feature>
<comment type="similarity">
    <text evidence="6">Belongs to the helicase family. DinG subfamily.</text>
</comment>
<dbReference type="InterPro" id="IPR014001">
    <property type="entry name" value="Helicase_ATP-bd"/>
</dbReference>
<evidence type="ECO:0000256" key="11">
    <source>
        <dbReference type="SAM" id="MobiDB-lite"/>
    </source>
</evidence>
<evidence type="ECO:0000256" key="1">
    <source>
        <dbReference type="ARBA" id="ARBA00001966"/>
    </source>
</evidence>
<dbReference type="SMART" id="SM00487">
    <property type="entry name" value="DEXDc"/>
    <property type="match status" value="1"/>
</dbReference>
<dbReference type="InterPro" id="IPR006555">
    <property type="entry name" value="ATP-dep_Helicase_C"/>
</dbReference>
<dbReference type="InterPro" id="IPR011545">
    <property type="entry name" value="DEAD/DEAH_box_helicase_dom"/>
</dbReference>
<name>E5XSX8_SEGRC</name>
<dbReference type="InterPro" id="IPR027417">
    <property type="entry name" value="P-loop_NTPase"/>
</dbReference>